<evidence type="ECO:0000256" key="1">
    <source>
        <dbReference type="ARBA" id="ARBA00022527"/>
    </source>
</evidence>
<dbReference type="VEuPathDB" id="FungiDB:MAN_09289"/>
<evidence type="ECO:0000256" key="7">
    <source>
        <dbReference type="RuleBase" id="RU000304"/>
    </source>
</evidence>
<dbReference type="GO" id="GO:0005634">
    <property type="term" value="C:nucleus"/>
    <property type="evidence" value="ECO:0007669"/>
    <property type="project" value="TreeGrafter"/>
</dbReference>
<organism evidence="9 10">
    <name type="scientific">Metarhizium anisopliae (strain ARSEF 549)</name>
    <dbReference type="NCBI Taxonomy" id="3151832"/>
    <lineage>
        <taxon>Eukaryota</taxon>
        <taxon>Fungi</taxon>
        <taxon>Dikarya</taxon>
        <taxon>Ascomycota</taxon>
        <taxon>Pezizomycotina</taxon>
        <taxon>Sordariomycetes</taxon>
        <taxon>Hypocreomycetidae</taxon>
        <taxon>Hypocreales</taxon>
        <taxon>Clavicipitaceae</taxon>
        <taxon>Metarhizium</taxon>
    </lineage>
</organism>
<keyword evidence="3 6" id="KW-0547">Nucleotide-binding</keyword>
<evidence type="ECO:0000256" key="2">
    <source>
        <dbReference type="ARBA" id="ARBA00022679"/>
    </source>
</evidence>
<dbReference type="PANTHER" id="PTHR45646:SF11">
    <property type="entry name" value="SERINE_THREONINE-PROTEIN KINASE DOA"/>
    <property type="match status" value="1"/>
</dbReference>
<name>A0A0B4EFT3_METAF</name>
<dbReference type="AlphaFoldDB" id="A0A0B4EFT3"/>
<feature type="binding site" evidence="6">
    <location>
        <position position="69"/>
    </location>
    <ligand>
        <name>ATP</name>
        <dbReference type="ChEBI" id="CHEBI:30616"/>
    </ligand>
</feature>
<dbReference type="InterPro" id="IPR008271">
    <property type="entry name" value="Ser/Thr_kinase_AS"/>
</dbReference>
<evidence type="ECO:0000259" key="8">
    <source>
        <dbReference type="PROSITE" id="PS50011"/>
    </source>
</evidence>
<reference evidence="9 10" key="1">
    <citation type="journal article" date="2014" name="Proc. Natl. Acad. Sci. U.S.A.">
        <title>Trajectory and genomic determinants of fungal-pathogen speciation and host adaptation.</title>
        <authorList>
            <person name="Hu X."/>
            <person name="Xiao G."/>
            <person name="Zheng P."/>
            <person name="Shang Y."/>
            <person name="Su Y."/>
            <person name="Zhang X."/>
            <person name="Liu X."/>
            <person name="Zhan S."/>
            <person name="St Leger R.J."/>
            <person name="Wang C."/>
        </authorList>
    </citation>
    <scope>NUCLEOTIDE SEQUENCE [LARGE SCALE GENOMIC DNA]</scope>
    <source>
        <strain evidence="9 10">ARSEF 549</strain>
    </source>
</reference>
<dbReference type="GO" id="GO:0004674">
    <property type="term" value="F:protein serine/threonine kinase activity"/>
    <property type="evidence" value="ECO:0007669"/>
    <property type="project" value="UniProtKB-KW"/>
</dbReference>
<evidence type="ECO:0000313" key="10">
    <source>
        <dbReference type="Proteomes" id="UP000031186"/>
    </source>
</evidence>
<dbReference type="GO" id="GO:0043484">
    <property type="term" value="P:regulation of RNA splicing"/>
    <property type="evidence" value="ECO:0007669"/>
    <property type="project" value="TreeGrafter"/>
</dbReference>
<keyword evidence="10" id="KW-1185">Reference proteome</keyword>
<dbReference type="Gene3D" id="1.10.510.10">
    <property type="entry name" value="Transferase(Phosphotransferase) domain 1"/>
    <property type="match status" value="1"/>
</dbReference>
<dbReference type="InterPro" id="IPR017441">
    <property type="entry name" value="Protein_kinase_ATP_BS"/>
</dbReference>
<protein>
    <submittedName>
        <fullName evidence="9">Protein kinase domain protein</fullName>
    </submittedName>
</protein>
<dbReference type="Pfam" id="PF00069">
    <property type="entry name" value="Pkinase"/>
    <property type="match status" value="1"/>
</dbReference>
<dbReference type="PROSITE" id="PS00108">
    <property type="entry name" value="PROTEIN_KINASE_ST"/>
    <property type="match status" value="1"/>
</dbReference>
<evidence type="ECO:0000256" key="5">
    <source>
        <dbReference type="ARBA" id="ARBA00022840"/>
    </source>
</evidence>
<comment type="caution">
    <text evidence="9">The sequence shown here is derived from an EMBL/GenBank/DDBJ whole genome shotgun (WGS) entry which is preliminary data.</text>
</comment>
<keyword evidence="4 9" id="KW-0418">Kinase</keyword>
<dbReference type="HOGENOM" id="CLU_000288_81_1_1"/>
<dbReference type="EMBL" id="AZNF01000016">
    <property type="protein sequence ID" value="KID61005.1"/>
    <property type="molecule type" value="Genomic_DNA"/>
</dbReference>
<dbReference type="InterPro" id="IPR011009">
    <property type="entry name" value="Kinase-like_dom_sf"/>
</dbReference>
<dbReference type="InterPro" id="IPR051175">
    <property type="entry name" value="CLK_kinases"/>
</dbReference>
<keyword evidence="2" id="KW-0808">Transferase</keyword>
<proteinExistence type="inferred from homology"/>
<dbReference type="PROSITE" id="PS50011">
    <property type="entry name" value="PROTEIN_KINASE_DOM"/>
    <property type="match status" value="1"/>
</dbReference>
<evidence type="ECO:0000256" key="6">
    <source>
        <dbReference type="PROSITE-ProRule" id="PRU10141"/>
    </source>
</evidence>
<keyword evidence="5 6" id="KW-0067">ATP-binding</keyword>
<evidence type="ECO:0000256" key="3">
    <source>
        <dbReference type="ARBA" id="ARBA00022741"/>
    </source>
</evidence>
<keyword evidence="1 7" id="KW-0723">Serine/threonine-protein kinase</keyword>
<dbReference type="InterPro" id="IPR000719">
    <property type="entry name" value="Prot_kinase_dom"/>
</dbReference>
<dbReference type="SUPFAM" id="SSF56112">
    <property type="entry name" value="Protein kinase-like (PK-like)"/>
    <property type="match status" value="1"/>
</dbReference>
<dbReference type="GO" id="GO:0005524">
    <property type="term" value="F:ATP binding"/>
    <property type="evidence" value="ECO:0007669"/>
    <property type="project" value="UniProtKB-UniRule"/>
</dbReference>
<dbReference type="Proteomes" id="UP000031186">
    <property type="component" value="Unassembled WGS sequence"/>
</dbReference>
<sequence length="424" mass="48563">MINEPIDEELLPGDRLRSFYPTRPGEVLNGRFKTITKLGYGAGSTVWLAENIALENSADTSAHRYVAVKIAALDIDAAWEAGISKLIANSEPSHEGLDFIRTHIDEFQLRGENGTHTCLVYTPMRETLFQLQHRLRGQKLAPPLVKFFMYCLLEAVDYLHTKCRLIHTDIKDDNIMVTIESEDVLINFIKRQTKNPQPKHTRLQDGRDTYLSQGNFGPLQGSRLLPKLADFNLAFPGLANGNGHLAAIQSHRFRAPEVILGCPWSYSVDIWNLGLLMWNRMEDISLFDRPAGEDGEYDAHVHLAQMASLLGEPDEELIKRERFFRNYRLERPVVNSRGKACKTMNEFWGGPFFDDENNLRRTDLVKGKRLADTVTELVGDEKDVFLDFASGMLQWLPENRKTARELLQHPIFDSLNERRAQWRE</sequence>
<evidence type="ECO:0000256" key="4">
    <source>
        <dbReference type="ARBA" id="ARBA00022777"/>
    </source>
</evidence>
<dbReference type="Gene3D" id="3.30.200.20">
    <property type="entry name" value="Phosphorylase Kinase, domain 1"/>
    <property type="match status" value="1"/>
</dbReference>
<dbReference type="SMART" id="SM00220">
    <property type="entry name" value="S_TKc"/>
    <property type="match status" value="1"/>
</dbReference>
<gene>
    <name evidence="9" type="ORF">MAN_09289</name>
</gene>
<feature type="non-terminal residue" evidence="9">
    <location>
        <position position="1"/>
    </location>
</feature>
<dbReference type="PROSITE" id="PS00107">
    <property type="entry name" value="PROTEIN_KINASE_ATP"/>
    <property type="match status" value="1"/>
</dbReference>
<accession>A0A0B4EFT3</accession>
<evidence type="ECO:0000313" key="9">
    <source>
        <dbReference type="EMBL" id="KID61005.1"/>
    </source>
</evidence>
<comment type="similarity">
    <text evidence="7">Belongs to the protein kinase superfamily.</text>
</comment>
<feature type="domain" description="Protein kinase" evidence="8">
    <location>
        <begin position="32"/>
        <end position="412"/>
    </location>
</feature>
<dbReference type="PANTHER" id="PTHR45646">
    <property type="entry name" value="SERINE/THREONINE-PROTEIN KINASE DOA-RELATED"/>
    <property type="match status" value="1"/>
</dbReference>
<dbReference type="OrthoDB" id="5979581at2759"/>